<evidence type="ECO:0000256" key="7">
    <source>
        <dbReference type="ARBA" id="ARBA00023242"/>
    </source>
</evidence>
<dbReference type="PANTHER" id="PTHR12596:SF2">
    <property type="entry name" value="EXPORTIN-7 ISOFORM X1"/>
    <property type="match status" value="1"/>
</dbReference>
<keyword evidence="7" id="KW-0539">Nucleus</keyword>
<evidence type="ECO:0000256" key="4">
    <source>
        <dbReference type="ARBA" id="ARBA00022448"/>
    </source>
</evidence>
<gene>
    <name evidence="8" type="ORF">M9Y10_019011</name>
</gene>
<comment type="subcellular location">
    <subcellularLocation>
        <location evidence="2">Cytoplasm</location>
    </subcellularLocation>
    <subcellularLocation>
        <location evidence="1">Nucleus</location>
    </subcellularLocation>
</comment>
<protein>
    <submittedName>
        <fullName evidence="8">Exportin 7</fullName>
    </submittedName>
</protein>
<dbReference type="EMBL" id="JAPFFF010000027">
    <property type="protein sequence ID" value="KAK8847960.1"/>
    <property type="molecule type" value="Genomic_DNA"/>
</dbReference>
<dbReference type="PANTHER" id="PTHR12596">
    <property type="entry name" value="EXPORTIN 4,7-RELATED"/>
    <property type="match status" value="1"/>
</dbReference>
<reference evidence="8 9" key="1">
    <citation type="submission" date="2024-04" db="EMBL/GenBank/DDBJ databases">
        <title>Tritrichomonas musculus Genome.</title>
        <authorList>
            <person name="Alves-Ferreira E."/>
            <person name="Grigg M."/>
            <person name="Lorenzi H."/>
            <person name="Galac M."/>
        </authorList>
    </citation>
    <scope>NUCLEOTIDE SEQUENCE [LARGE SCALE GENOMIC DNA]</scope>
    <source>
        <strain evidence="8 9">EAF2021</strain>
    </source>
</reference>
<proteinExistence type="inferred from homology"/>
<comment type="caution">
    <text evidence="8">The sequence shown here is derived from an EMBL/GenBank/DDBJ whole genome shotgun (WGS) entry which is preliminary data.</text>
</comment>
<accession>A0ABR2HIH5</accession>
<keyword evidence="6" id="KW-0653">Protein transport</keyword>
<dbReference type="InterPro" id="IPR044189">
    <property type="entry name" value="XPO4/7-like"/>
</dbReference>
<organism evidence="8 9">
    <name type="scientific">Tritrichomonas musculus</name>
    <dbReference type="NCBI Taxonomy" id="1915356"/>
    <lineage>
        <taxon>Eukaryota</taxon>
        <taxon>Metamonada</taxon>
        <taxon>Parabasalia</taxon>
        <taxon>Tritrichomonadida</taxon>
        <taxon>Tritrichomonadidae</taxon>
        <taxon>Tritrichomonas</taxon>
    </lineage>
</organism>
<evidence type="ECO:0000256" key="6">
    <source>
        <dbReference type="ARBA" id="ARBA00022927"/>
    </source>
</evidence>
<evidence type="ECO:0000256" key="3">
    <source>
        <dbReference type="ARBA" id="ARBA00009466"/>
    </source>
</evidence>
<sequence>MEDEFKQFYDLIQAHNNDHSPETALKILNYSTKIEYLSFLQQFLRKCLDSSQHILLTFNFMRDIIKLRGYLMLPDELINHFMFVKQFIIENYQLLLGSQVLINSASQDIAMTIRFTYEQDRLKGEKLFDNVKELFDSDENMRIVAIIIMTSIVDCFKEPLLHLTFTEKTNCISEFKRKYLHIFANIVSPLIRDGNGLILCSSLNLLLHCFEFCDNKTTVSTVVYPVEYSTYFSSSEIITRIFELCFVQETSSISYGILFYMAAASGIWNSDYSNKNNFFNFFTNSMIQIISSQDQDSNFIGQTCRILNVLSQNLEPNIFFQQDFSQNFLNSALQFSGIVFELAEPAYLQNIFNFWGTISNWRLDSELMKPITETMVHLILSFFDATLNSISQNGQHWLTLFQTDFDNYGFDPIWKIANNCYKQVYEIIYDKITSKASENPANLLQLAFIVNVITSRFGKDIGSGNDEYILKIHGPVFSLIEQTTPLIKQILANDPAGIVFENSIVLFMDNYQRINLSGTRLPPTKIQNPQIAIQMEKKQNNINIFASRILSEFDSFQFFSSFPKIINRIFNLVTQLIKKEDCVVLIEKTPIKSALLDQNISISFEGVPPDIAKKSRINLYSLYTSLINTIKELQIFLNKFDIRFQQLAASNYSDPNEIFALFCDLRGVFKCLLTNASPNTLFSTKKKYVKVCNWFFTNHAQSSVEIIKNNSTDTFIVNIVCSIWISLFPDRFDQKSIQVQSINDGFGIILFKTSLLIIEAVVQNCANDFPKFYILFKVIRYCMTTKYANFGVMNFYGDNSFDRMSQLFFQLLGLTGFDNLSNNFKLLNHILRTMNAITNSEKCLNELFGNEDKTNLNLIITFTEKCMYLDSHNRETSKANIMANRTYGLEKSCKNGSKSSIGLIDMWTSSWDVLNTLLKKSLSTPELFQSVQMYRPHSILILNNVMMKKDPLQIQLGPILLATYIYDNQFANWLISMVINTYDEKFKEYVKNQFLILFNGISNPEAPVIINEVIAKEFESRLSTFSTNFMKYQTNFIDLPEIAQLL</sequence>
<evidence type="ECO:0000313" key="9">
    <source>
        <dbReference type="Proteomes" id="UP001470230"/>
    </source>
</evidence>
<comment type="similarity">
    <text evidence="3">Belongs to the exportin family.</text>
</comment>
<evidence type="ECO:0000313" key="8">
    <source>
        <dbReference type="EMBL" id="KAK8847960.1"/>
    </source>
</evidence>
<evidence type="ECO:0000256" key="1">
    <source>
        <dbReference type="ARBA" id="ARBA00004123"/>
    </source>
</evidence>
<name>A0ABR2HIH5_9EUKA</name>
<dbReference type="Proteomes" id="UP001470230">
    <property type="component" value="Unassembled WGS sequence"/>
</dbReference>
<evidence type="ECO:0000256" key="2">
    <source>
        <dbReference type="ARBA" id="ARBA00004496"/>
    </source>
</evidence>
<evidence type="ECO:0000256" key="5">
    <source>
        <dbReference type="ARBA" id="ARBA00022490"/>
    </source>
</evidence>
<keyword evidence="5" id="KW-0963">Cytoplasm</keyword>
<keyword evidence="9" id="KW-1185">Reference proteome</keyword>
<keyword evidence="4" id="KW-0813">Transport</keyword>